<dbReference type="HAMAP" id="MF_00529">
    <property type="entry name" value="NifW"/>
    <property type="match status" value="1"/>
</dbReference>
<reference evidence="5" key="1">
    <citation type="journal article" date="2020" name="mSystems">
        <title>Genome- and Community-Level Interaction Insights into Carbon Utilization and Element Cycling Functions of Hydrothermarchaeota in Hydrothermal Sediment.</title>
        <authorList>
            <person name="Zhou Z."/>
            <person name="Liu Y."/>
            <person name="Xu W."/>
            <person name="Pan J."/>
            <person name="Luo Z.H."/>
            <person name="Li M."/>
        </authorList>
    </citation>
    <scope>NUCLEOTIDE SEQUENCE [LARGE SCALE GENOMIC DNA]</scope>
    <source>
        <strain evidence="5">SpSt-418</strain>
    </source>
</reference>
<organism evidence="5">
    <name type="scientific">Oscillatoriales cyanobacterium SpSt-418</name>
    <dbReference type="NCBI Taxonomy" id="2282169"/>
    <lineage>
        <taxon>Bacteria</taxon>
        <taxon>Bacillati</taxon>
        <taxon>Cyanobacteriota</taxon>
        <taxon>Cyanophyceae</taxon>
        <taxon>Oscillatoriophycideae</taxon>
        <taxon>Oscillatoriales</taxon>
    </lineage>
</organism>
<gene>
    <name evidence="4 5" type="primary">nifW</name>
    <name evidence="5" type="ORF">ENR64_16685</name>
</gene>
<comment type="similarity">
    <text evidence="2 4">Belongs to the NifW family.</text>
</comment>
<evidence type="ECO:0000256" key="4">
    <source>
        <dbReference type="HAMAP-Rule" id="MF_00529"/>
    </source>
</evidence>
<dbReference type="NCBIfam" id="NF010702">
    <property type="entry name" value="PRK14102.1"/>
    <property type="match status" value="1"/>
</dbReference>
<evidence type="ECO:0000313" key="5">
    <source>
        <dbReference type="EMBL" id="HFM99360.1"/>
    </source>
</evidence>
<comment type="function">
    <text evidence="1 4">May protect the nitrogenase Fe-Mo protein from oxidative damage.</text>
</comment>
<keyword evidence="3 4" id="KW-0535">Nitrogen fixation</keyword>
<protein>
    <recommendedName>
        <fullName evidence="4">Nitrogenase-stabilizing/protective protein NifW</fullName>
    </recommendedName>
</protein>
<name>A0A7C3PJ66_9CYAN</name>
<dbReference type="PIRSF" id="PIRSF005790">
    <property type="entry name" value="NifW"/>
    <property type="match status" value="1"/>
</dbReference>
<evidence type="ECO:0000256" key="2">
    <source>
        <dbReference type="ARBA" id="ARBA00008351"/>
    </source>
</evidence>
<sequence length="105" mass="12174">MTRTFAQFKQLVNAEDYLNFFSIPYDPQFVNVNRLHILQKFATFIKTVDSESPDLSETEKLDRYQAALKQAYDTFTISSPLDQKLFKVFNDKPQNVVLLSEIGSD</sequence>
<comment type="subunit">
    <text evidence="4">Homotrimer; associates with NifD.</text>
</comment>
<comment type="caution">
    <text evidence="5">The sequence shown here is derived from an EMBL/GenBank/DDBJ whole genome shotgun (WGS) entry which is preliminary data.</text>
</comment>
<proteinExistence type="inferred from homology"/>
<dbReference type="GO" id="GO:0009399">
    <property type="term" value="P:nitrogen fixation"/>
    <property type="evidence" value="ECO:0007669"/>
    <property type="project" value="UniProtKB-UniRule"/>
</dbReference>
<evidence type="ECO:0000256" key="3">
    <source>
        <dbReference type="ARBA" id="ARBA00023231"/>
    </source>
</evidence>
<dbReference type="InterPro" id="IPR004893">
    <property type="entry name" value="NifW"/>
</dbReference>
<accession>A0A7C3PJ66</accession>
<dbReference type="Pfam" id="PF03206">
    <property type="entry name" value="NifW"/>
    <property type="match status" value="1"/>
</dbReference>
<dbReference type="EMBL" id="DSRU01000238">
    <property type="protein sequence ID" value="HFM99360.1"/>
    <property type="molecule type" value="Genomic_DNA"/>
</dbReference>
<evidence type="ECO:0000256" key="1">
    <source>
        <dbReference type="ARBA" id="ARBA00002247"/>
    </source>
</evidence>
<dbReference type="AlphaFoldDB" id="A0A7C3PJ66"/>